<evidence type="ECO:0000313" key="1">
    <source>
        <dbReference type="EMBL" id="CAB3231095.1"/>
    </source>
</evidence>
<comment type="caution">
    <text evidence="1">The sequence shown here is derived from an EMBL/GenBank/DDBJ whole genome shotgun (WGS) entry which is preliminary data.</text>
</comment>
<dbReference type="EMBL" id="CADEBD010000288">
    <property type="protein sequence ID" value="CAB3231095.1"/>
    <property type="molecule type" value="Genomic_DNA"/>
</dbReference>
<evidence type="ECO:0000313" key="5">
    <source>
        <dbReference type="Proteomes" id="UP000494256"/>
    </source>
</evidence>
<dbReference type="Proteomes" id="UP000494106">
    <property type="component" value="Unassembled WGS sequence"/>
</dbReference>
<protein>
    <submittedName>
        <fullName evidence="1">Uncharacterized protein</fullName>
    </submittedName>
</protein>
<gene>
    <name evidence="2" type="ORF">APLA_LOCUS12423</name>
    <name evidence="3" type="ORF">APLA_LOCUS16925</name>
    <name evidence="1" type="ORF">APLA_LOCUS4944</name>
</gene>
<sequence length="140" mass="15210">MQTVVLPMLSDIRPKRNCSDQKIISPEPKLIIDRRRGARVLRLPPAHAHANVTSPNSQLHSISRSINIRLKCRYCSLHAQTSTVAFNNGSHYADYHWGDNHDVKAIAATRCSGAGGGAVPSLSPSAPLAQRIGRVTCVIP</sequence>
<keyword evidence="4" id="KW-1185">Reference proteome</keyword>
<name>A0A8S0ZDR6_ARCPL</name>
<dbReference type="AlphaFoldDB" id="A0A8S0ZDR6"/>
<evidence type="ECO:0000313" key="3">
    <source>
        <dbReference type="EMBL" id="CAB3260122.1"/>
    </source>
</evidence>
<dbReference type="EMBL" id="CADEBD010000784">
    <property type="protein sequence ID" value="CAB3260122.1"/>
    <property type="molecule type" value="Genomic_DNA"/>
</dbReference>
<evidence type="ECO:0000313" key="4">
    <source>
        <dbReference type="Proteomes" id="UP000494106"/>
    </source>
</evidence>
<organism evidence="1 5">
    <name type="scientific">Arctia plantaginis</name>
    <name type="common">Wood tiger moth</name>
    <name type="synonym">Phalaena plantaginis</name>
    <dbReference type="NCBI Taxonomy" id="874455"/>
    <lineage>
        <taxon>Eukaryota</taxon>
        <taxon>Metazoa</taxon>
        <taxon>Ecdysozoa</taxon>
        <taxon>Arthropoda</taxon>
        <taxon>Hexapoda</taxon>
        <taxon>Insecta</taxon>
        <taxon>Pterygota</taxon>
        <taxon>Neoptera</taxon>
        <taxon>Endopterygota</taxon>
        <taxon>Lepidoptera</taxon>
        <taxon>Glossata</taxon>
        <taxon>Ditrysia</taxon>
        <taxon>Noctuoidea</taxon>
        <taxon>Erebidae</taxon>
        <taxon>Arctiinae</taxon>
        <taxon>Arctia</taxon>
    </lineage>
</organism>
<accession>A0A8S0ZDR6</accession>
<evidence type="ECO:0000313" key="2">
    <source>
        <dbReference type="EMBL" id="CAB3249954.1"/>
    </source>
</evidence>
<reference evidence="4 5" key="1">
    <citation type="submission" date="2020-04" db="EMBL/GenBank/DDBJ databases">
        <authorList>
            <person name="Wallbank WR R."/>
            <person name="Pardo Diaz C."/>
            <person name="Kozak K."/>
            <person name="Martin S."/>
            <person name="Jiggins C."/>
            <person name="Moest M."/>
            <person name="Warren A I."/>
            <person name="Byers J.R.P. K."/>
            <person name="Montejo-Kovacevich G."/>
            <person name="Yen C E."/>
        </authorList>
    </citation>
    <scope>NUCLEOTIDE SEQUENCE [LARGE SCALE GENOMIC DNA]</scope>
</reference>
<dbReference type="OrthoDB" id="7485367at2759"/>
<dbReference type="EMBL" id="CADEBC010000540">
    <property type="protein sequence ID" value="CAB3249954.1"/>
    <property type="molecule type" value="Genomic_DNA"/>
</dbReference>
<proteinExistence type="predicted"/>
<dbReference type="Proteomes" id="UP000494256">
    <property type="component" value="Unassembled WGS sequence"/>
</dbReference>